<accession>A0A9P3PET9</accession>
<reference evidence="1" key="1">
    <citation type="submission" date="2022-07" db="EMBL/GenBank/DDBJ databases">
        <title>The genome of Lyophyllum shimeji provides insight into the initial evolution of ectomycorrhizal fungal genome.</title>
        <authorList>
            <person name="Kobayashi Y."/>
            <person name="Shibata T."/>
            <person name="Hirakawa H."/>
            <person name="Shigenobu S."/>
            <person name="Nishiyama T."/>
            <person name="Yamada A."/>
            <person name="Hasebe M."/>
            <person name="Kawaguchi M."/>
        </authorList>
    </citation>
    <scope>NUCLEOTIDE SEQUENCE</scope>
    <source>
        <strain evidence="1">AT787</strain>
    </source>
</reference>
<proteinExistence type="predicted"/>
<protein>
    <recommendedName>
        <fullName evidence="3">Virilizer N-terminal domain-containing protein</fullName>
    </recommendedName>
</protein>
<dbReference type="InterPro" id="IPR016024">
    <property type="entry name" value="ARM-type_fold"/>
</dbReference>
<dbReference type="Proteomes" id="UP001063166">
    <property type="component" value="Unassembled WGS sequence"/>
</dbReference>
<name>A0A9P3PET9_LYOSH</name>
<organism evidence="1 2">
    <name type="scientific">Lyophyllum shimeji</name>
    <name type="common">Hon-shimeji</name>
    <name type="synonym">Tricholoma shimeji</name>
    <dbReference type="NCBI Taxonomy" id="47721"/>
    <lineage>
        <taxon>Eukaryota</taxon>
        <taxon>Fungi</taxon>
        <taxon>Dikarya</taxon>
        <taxon>Basidiomycota</taxon>
        <taxon>Agaricomycotina</taxon>
        <taxon>Agaricomycetes</taxon>
        <taxon>Agaricomycetidae</taxon>
        <taxon>Agaricales</taxon>
        <taxon>Tricholomatineae</taxon>
        <taxon>Lyophyllaceae</taxon>
        <taxon>Lyophyllum</taxon>
    </lineage>
</organism>
<dbReference type="EMBL" id="BRPK01000001">
    <property type="protein sequence ID" value="GLB34142.1"/>
    <property type="molecule type" value="Genomic_DNA"/>
</dbReference>
<dbReference type="AlphaFoldDB" id="A0A9P3PET9"/>
<evidence type="ECO:0008006" key="3">
    <source>
        <dbReference type="Google" id="ProtNLM"/>
    </source>
</evidence>
<comment type="caution">
    <text evidence="1">The sequence shown here is derived from an EMBL/GenBank/DDBJ whole genome shotgun (WGS) entry which is preliminary data.</text>
</comment>
<keyword evidence="2" id="KW-1185">Reference proteome</keyword>
<evidence type="ECO:0000313" key="1">
    <source>
        <dbReference type="EMBL" id="GLB34142.1"/>
    </source>
</evidence>
<dbReference type="OrthoDB" id="2011702at2759"/>
<dbReference type="SUPFAM" id="SSF48371">
    <property type="entry name" value="ARM repeat"/>
    <property type="match status" value="1"/>
</dbReference>
<evidence type="ECO:0000313" key="2">
    <source>
        <dbReference type="Proteomes" id="UP001063166"/>
    </source>
</evidence>
<gene>
    <name evidence="1" type="ORF">LshimejAT787_0110260</name>
</gene>
<sequence length="1158" mass="127572">MGLLHWCTVSPEGQSSLAAIRFAAPVRISSLRIFPTAAHPFANAPQVVAQTEPETFFLEVFLNAHPIPQADSKEKPRVANALIPTVIPYAGGQVDFTVDMGSEYATRLMIVKGKFDVLSIAIYGDIVSDAPASTRTYEPRPLPSIEPVPLSKTIDPSISSDPTMLAKQLLAIIPDSPPLPLVVRLMFCLKPSNDDWDLPDFPYLHSDLGAHDADDLDLETVIDALSKPVRDDTPDEDLMTFAARVSGGISTPKSSDEAYQIAKLLSVSASQHPGLARALLHHLDVASLFTVHTLDEETLLCLLDAATNVDIARHMNNEASFGILSQLQENPRTEKSTQLAARRLHSRIRDWRTFEDALSNTRGDFNQSWKMLEEVGAEEQSMGIWLESMILHDDIVTKLAENPVLATLQSHSLQFRNKINITSHDAFVTLVRAFIGVASVLAVWAWTDSLGNDTCRERALAVLQLWQGVDGYREIVNHLMLLRQLTRRLEWITSENDPPRRSGVFAERLICELAKDPRAILNEDLVQTILSLKSPLSFIAENELLSMRKVALVSEDGLPAAVEELVFSSDHPLSLRRLRTLRVSLAIIERELTAPKGEWRTLQAFWDERSPGIIACLIDILVGVAGDLNGHFVLSPPPRMNQAVADQLFLTADDLLRLIKQLTPAFPLTGRAMRRLTIAAADIFACTDAADMVYSQAGRACISAHGTRQACLDLVRRLAEPDISAEPGKSGAEVVFRTLLQHARRSGDRDPAYHALQAFTMIDHILPEPNAMLYDEGEPSHLITSVLPNVLDEIRLFLRLLDPENRGHIAKRLIRLDEEVLGIGGWLLTEELKDITRTIESLAAHRHAENYRTVLLYQVTLSLQFILDLASPSSSFSKWCLNAIASTHDLSSSLNACLNALLDGQYTSKQLRDLICVLAPAATSFEPELSFTIVLAALRTSRQITHPETLLRPISDILSKTTSNIINPEPLRLEIGQTLSALASQEPDASSAESLLTILEWLPSQTGSRLTTLCGITPDLFASLFSSLLASLPSERHPAIETLRSALSIDEDEFLPPPTTALPETLKLSIHDLDDLLRHDIPTPATPPNGSKTPDILGLVISPPTALLRAQQVPTTGLTKTYTNNDFRELRQAPSARQNTSRLPSMHVDVGINGRLAL</sequence>